<dbReference type="EMBL" id="WUFV01000003">
    <property type="protein sequence ID" value="NEK14996.1"/>
    <property type="molecule type" value="Genomic_DNA"/>
</dbReference>
<evidence type="ECO:0000313" key="2">
    <source>
        <dbReference type="Proteomes" id="UP000471705"/>
    </source>
</evidence>
<comment type="caution">
    <text evidence="1">The sequence shown here is derived from an EMBL/GenBank/DDBJ whole genome shotgun (WGS) entry which is preliminary data.</text>
</comment>
<reference evidence="1 2" key="1">
    <citation type="submission" date="2019-12" db="EMBL/GenBank/DDBJ databases">
        <title>Rhizobium genotypes associated with high levels of biological nitrogen fixation by grain legumes in a temperate-maritime cropping system.</title>
        <authorList>
            <person name="Maluk M."/>
            <person name="Francesc Ferrando Molina F."/>
            <person name="Lopez Del Egido L."/>
            <person name="Lafos M."/>
            <person name="Langarica-Fuentes A."/>
            <person name="Gebre Yohannes G."/>
            <person name="Young M.W."/>
            <person name="Martin P."/>
            <person name="Gantlett R."/>
            <person name="Kenicer G."/>
            <person name="Hawes C."/>
            <person name="Begg G.S."/>
            <person name="Quilliam R.S."/>
            <person name="Squire G.R."/>
            <person name="Poole P.S."/>
            <person name="Young P.W."/>
            <person name="Iannetta P.M."/>
            <person name="James E.K."/>
        </authorList>
    </citation>
    <scope>NUCLEOTIDE SEQUENCE [LARGE SCALE GENOMIC DNA]</scope>
    <source>
        <strain evidence="1 2">JHI54</strain>
    </source>
</reference>
<accession>A0A7K3VD23</accession>
<sequence length="70" mass="7850">MVAVELSEQQQLAIFDVLREANIALQTVKDQLVSQPNGREQAIEKKLLQKIANLENAEKILRPLAKKING</sequence>
<gene>
    <name evidence="1" type="ORF">GR257_09005</name>
</gene>
<dbReference type="AlphaFoldDB" id="A0A7K3VD23"/>
<name>A0A7K3VD23_RHILE</name>
<dbReference type="Proteomes" id="UP000471705">
    <property type="component" value="Unassembled WGS sequence"/>
</dbReference>
<proteinExistence type="predicted"/>
<protein>
    <submittedName>
        <fullName evidence="1">Uncharacterized protein</fullName>
    </submittedName>
</protein>
<organism evidence="1 2">
    <name type="scientific">Rhizobium leguminosarum</name>
    <dbReference type="NCBI Taxonomy" id="384"/>
    <lineage>
        <taxon>Bacteria</taxon>
        <taxon>Pseudomonadati</taxon>
        <taxon>Pseudomonadota</taxon>
        <taxon>Alphaproteobacteria</taxon>
        <taxon>Hyphomicrobiales</taxon>
        <taxon>Rhizobiaceae</taxon>
        <taxon>Rhizobium/Agrobacterium group</taxon>
        <taxon>Rhizobium</taxon>
    </lineage>
</organism>
<evidence type="ECO:0000313" key="1">
    <source>
        <dbReference type="EMBL" id="NEK14996.1"/>
    </source>
</evidence>
<dbReference type="RefSeq" id="WP_164046532.1">
    <property type="nucleotide sequence ID" value="NZ_JBGEXX010000006.1"/>
</dbReference>